<dbReference type="EMBL" id="JBHSFK010000039">
    <property type="protein sequence ID" value="MFC4505969.1"/>
    <property type="molecule type" value="Genomic_DNA"/>
</dbReference>
<sequence length="72" mass="7805">MPRLEEIHDNLLDRLKEARGQGWLGEVAAIEASMAAAEDKLASMREMAAKHTTTSLGMPDFHPSVGRRASGS</sequence>
<gene>
    <name evidence="3" type="ORF">ACFPIH_42085</name>
</gene>
<evidence type="ECO:0000256" key="1">
    <source>
        <dbReference type="SAM" id="Coils"/>
    </source>
</evidence>
<evidence type="ECO:0000256" key="2">
    <source>
        <dbReference type="SAM" id="MobiDB-lite"/>
    </source>
</evidence>
<dbReference type="RefSeq" id="WP_381183281.1">
    <property type="nucleotide sequence ID" value="NZ_JBHSFK010000039.1"/>
</dbReference>
<keyword evidence="1" id="KW-0175">Coiled coil</keyword>
<comment type="caution">
    <text evidence="3">The sequence shown here is derived from an EMBL/GenBank/DDBJ whole genome shotgun (WGS) entry which is preliminary data.</text>
</comment>
<accession>A0ABV9B1F1</accession>
<evidence type="ECO:0000313" key="4">
    <source>
        <dbReference type="Proteomes" id="UP001595839"/>
    </source>
</evidence>
<name>A0ABV9B1F1_9ACTN</name>
<dbReference type="Proteomes" id="UP001595839">
    <property type="component" value="Unassembled WGS sequence"/>
</dbReference>
<evidence type="ECO:0000313" key="3">
    <source>
        <dbReference type="EMBL" id="MFC4505969.1"/>
    </source>
</evidence>
<feature type="region of interest" description="Disordered" evidence="2">
    <location>
        <begin position="52"/>
        <end position="72"/>
    </location>
</feature>
<reference evidence="4" key="1">
    <citation type="journal article" date="2019" name="Int. J. Syst. Evol. Microbiol.">
        <title>The Global Catalogue of Microorganisms (GCM) 10K type strain sequencing project: providing services to taxonomists for standard genome sequencing and annotation.</title>
        <authorList>
            <consortium name="The Broad Institute Genomics Platform"/>
            <consortium name="The Broad Institute Genome Sequencing Center for Infectious Disease"/>
            <person name="Wu L."/>
            <person name="Ma J."/>
        </authorList>
    </citation>
    <scope>NUCLEOTIDE SEQUENCE [LARGE SCALE GENOMIC DNA]</scope>
    <source>
        <strain evidence="4">CGMCC 4.7177</strain>
    </source>
</reference>
<organism evidence="3 4">
    <name type="scientific">Streptomyces vulcanius</name>
    <dbReference type="NCBI Taxonomy" id="1441876"/>
    <lineage>
        <taxon>Bacteria</taxon>
        <taxon>Bacillati</taxon>
        <taxon>Actinomycetota</taxon>
        <taxon>Actinomycetes</taxon>
        <taxon>Kitasatosporales</taxon>
        <taxon>Streptomycetaceae</taxon>
        <taxon>Streptomyces</taxon>
    </lineage>
</organism>
<proteinExistence type="predicted"/>
<feature type="coiled-coil region" evidence="1">
    <location>
        <begin position="1"/>
        <end position="47"/>
    </location>
</feature>
<protein>
    <submittedName>
        <fullName evidence="3">Uncharacterized protein</fullName>
    </submittedName>
</protein>
<keyword evidence="4" id="KW-1185">Reference proteome</keyword>